<evidence type="ECO:0000313" key="3">
    <source>
        <dbReference type="Proteomes" id="UP000193411"/>
    </source>
</evidence>
<keyword evidence="1" id="KW-1133">Transmembrane helix</keyword>
<proteinExistence type="predicted"/>
<reference evidence="2 3" key="1">
    <citation type="submission" date="2016-07" db="EMBL/GenBank/DDBJ databases">
        <title>Pervasive Adenine N6-methylation of Active Genes in Fungi.</title>
        <authorList>
            <consortium name="DOE Joint Genome Institute"/>
            <person name="Mondo S.J."/>
            <person name="Dannebaum R.O."/>
            <person name="Kuo R.C."/>
            <person name="Labutti K."/>
            <person name="Haridas S."/>
            <person name="Kuo A."/>
            <person name="Salamov A."/>
            <person name="Ahrendt S.R."/>
            <person name="Lipzen A."/>
            <person name="Sullivan W."/>
            <person name="Andreopoulos W.B."/>
            <person name="Clum A."/>
            <person name="Lindquist E."/>
            <person name="Daum C."/>
            <person name="Ramamoorthy G.K."/>
            <person name="Gryganskyi A."/>
            <person name="Culley D."/>
            <person name="Magnuson J.K."/>
            <person name="James T.Y."/>
            <person name="O'Malley M.A."/>
            <person name="Stajich J.E."/>
            <person name="Spatafora J.W."/>
            <person name="Visel A."/>
            <person name="Grigoriev I.V."/>
        </authorList>
    </citation>
    <scope>NUCLEOTIDE SEQUENCE [LARGE SCALE GENOMIC DNA]</scope>
    <source>
        <strain evidence="2 3">PL171</strain>
    </source>
</reference>
<sequence>MGKGSDYGFLSGASTWILALIVVLCVIIIAAVLYMRTSVCTRLGPGRAKNSGDVELQAAAATAASSSQKPARQGPSVVAQA</sequence>
<protein>
    <submittedName>
        <fullName evidence="2">Uncharacterized protein</fullName>
    </submittedName>
</protein>
<gene>
    <name evidence="2" type="ORF">BCR44DRAFT_37405</name>
</gene>
<comment type="caution">
    <text evidence="2">The sequence shown here is derived from an EMBL/GenBank/DDBJ whole genome shotgun (WGS) entry which is preliminary data.</text>
</comment>
<dbReference type="Proteomes" id="UP000193411">
    <property type="component" value="Unassembled WGS sequence"/>
</dbReference>
<keyword evidence="1" id="KW-0472">Membrane</keyword>
<evidence type="ECO:0000256" key="1">
    <source>
        <dbReference type="SAM" id="Phobius"/>
    </source>
</evidence>
<name>A0A1Y2HRF7_9FUNG</name>
<organism evidence="2 3">
    <name type="scientific">Catenaria anguillulae PL171</name>
    <dbReference type="NCBI Taxonomy" id="765915"/>
    <lineage>
        <taxon>Eukaryota</taxon>
        <taxon>Fungi</taxon>
        <taxon>Fungi incertae sedis</taxon>
        <taxon>Blastocladiomycota</taxon>
        <taxon>Blastocladiomycetes</taxon>
        <taxon>Blastocladiales</taxon>
        <taxon>Catenariaceae</taxon>
        <taxon>Catenaria</taxon>
    </lineage>
</organism>
<keyword evidence="1" id="KW-0812">Transmembrane</keyword>
<dbReference type="AlphaFoldDB" id="A0A1Y2HRF7"/>
<accession>A0A1Y2HRF7</accession>
<evidence type="ECO:0000313" key="2">
    <source>
        <dbReference type="EMBL" id="ORZ37165.1"/>
    </source>
</evidence>
<dbReference type="EMBL" id="MCFL01000014">
    <property type="protein sequence ID" value="ORZ37165.1"/>
    <property type="molecule type" value="Genomic_DNA"/>
</dbReference>
<keyword evidence="3" id="KW-1185">Reference proteome</keyword>
<feature type="transmembrane region" description="Helical" evidence="1">
    <location>
        <begin position="16"/>
        <end position="35"/>
    </location>
</feature>